<keyword evidence="3" id="KW-0418">Kinase</keyword>
<protein>
    <recommendedName>
        <fullName evidence="5">DAGKc domain-containing protein</fullName>
    </recommendedName>
</protein>
<accession>W9CJE4</accession>
<dbReference type="InterPro" id="IPR016064">
    <property type="entry name" value="NAD/diacylglycerol_kinase_sf"/>
</dbReference>
<evidence type="ECO:0000256" key="3">
    <source>
        <dbReference type="ARBA" id="ARBA00022777"/>
    </source>
</evidence>
<keyword evidence="4" id="KW-0067">ATP-binding</keyword>
<evidence type="ECO:0000313" key="7">
    <source>
        <dbReference type="Proteomes" id="UP000019487"/>
    </source>
</evidence>
<organism evidence="6 7">
    <name type="scientific">Sclerotinia borealis (strain F-4128)</name>
    <dbReference type="NCBI Taxonomy" id="1432307"/>
    <lineage>
        <taxon>Eukaryota</taxon>
        <taxon>Fungi</taxon>
        <taxon>Dikarya</taxon>
        <taxon>Ascomycota</taxon>
        <taxon>Pezizomycotina</taxon>
        <taxon>Leotiomycetes</taxon>
        <taxon>Helotiales</taxon>
        <taxon>Sclerotiniaceae</taxon>
        <taxon>Sclerotinia</taxon>
    </lineage>
</organism>
<name>W9CJE4_SCLBF</name>
<dbReference type="Pfam" id="PF00781">
    <property type="entry name" value="DAGK_cat"/>
    <property type="match status" value="1"/>
</dbReference>
<evidence type="ECO:0000256" key="4">
    <source>
        <dbReference type="ARBA" id="ARBA00022840"/>
    </source>
</evidence>
<dbReference type="GO" id="GO:0005524">
    <property type="term" value="F:ATP binding"/>
    <property type="evidence" value="ECO:0007669"/>
    <property type="project" value="UniProtKB-KW"/>
</dbReference>
<sequence length="474" mass="52475">MRKVARRTDQIKGAKSAGARRSVTLDASAYSEPVGSSILRAISLRQILWAELTETELVVNYAKEVSKTILQAAVLKFQIEEERDRVEAWASRLKDRAYGESQQQKRVKVVIKPKSGKGQSEKIYAKDVAPILDAAHLFIDVTITKASKEAIDIVEKLDIEAYDAIICCSGDGLPFEVFNGLGKRKDAKTALSKMAIGHIPCGSGNGLHCSLHGNIRSSSIAALSIIKGIRTPLDLISITQGEERHLSFLSQALGIVAEFDLGTEHLRWMEGTRFIYGFVLKSLQKKIFPCDIAVKVVTDDKAEIKRRYHEAIELRSTSEEVLRENGLLEGGLPELTFGTVNDPLPQGWEVEHHDNMGSFYCGNMSWMGADVDYFPAALPNDGCMDMVTINYSNLSRLQALQLLPAVESGKFFGLPYVNYRKVEAYRITPRDQSDGYISIDGERVPFAPFQAEVHRGLGTVLSVSGYKYETPGPQ</sequence>
<keyword evidence="7" id="KW-1185">Reference proteome</keyword>
<evidence type="ECO:0000256" key="1">
    <source>
        <dbReference type="ARBA" id="ARBA00022679"/>
    </source>
</evidence>
<proteinExistence type="predicted"/>
<dbReference type="Gene3D" id="2.60.200.40">
    <property type="match status" value="1"/>
</dbReference>
<dbReference type="GO" id="GO:0005737">
    <property type="term" value="C:cytoplasm"/>
    <property type="evidence" value="ECO:0007669"/>
    <property type="project" value="TreeGrafter"/>
</dbReference>
<dbReference type="OrthoDB" id="3853857at2759"/>
<dbReference type="PANTHER" id="PTHR12358">
    <property type="entry name" value="SPHINGOSINE KINASE"/>
    <property type="match status" value="1"/>
</dbReference>
<gene>
    <name evidence="6" type="ORF">SBOR_4959</name>
</gene>
<dbReference type="InterPro" id="IPR050187">
    <property type="entry name" value="Lipid_Phosphate_FormReg"/>
</dbReference>
<dbReference type="InterPro" id="IPR055916">
    <property type="entry name" value="DUF7493"/>
</dbReference>
<comment type="caution">
    <text evidence="6">The sequence shown here is derived from an EMBL/GenBank/DDBJ whole genome shotgun (WGS) entry which is preliminary data.</text>
</comment>
<dbReference type="PANTHER" id="PTHR12358:SF31">
    <property type="entry name" value="ACYLGLYCEROL KINASE, MITOCHONDRIAL"/>
    <property type="match status" value="1"/>
</dbReference>
<dbReference type="STRING" id="1432307.W9CJE4"/>
<evidence type="ECO:0000259" key="5">
    <source>
        <dbReference type="PROSITE" id="PS50146"/>
    </source>
</evidence>
<evidence type="ECO:0000256" key="2">
    <source>
        <dbReference type="ARBA" id="ARBA00022741"/>
    </source>
</evidence>
<dbReference type="InterPro" id="IPR045540">
    <property type="entry name" value="YegS/DAGK_C"/>
</dbReference>
<dbReference type="HOGENOM" id="CLU_013399_0_1_1"/>
<dbReference type="EMBL" id="AYSA01000232">
    <property type="protein sequence ID" value="ESZ94650.1"/>
    <property type="molecule type" value="Genomic_DNA"/>
</dbReference>
<keyword evidence="1" id="KW-0808">Transferase</keyword>
<dbReference type="Pfam" id="PF19279">
    <property type="entry name" value="YegS_C"/>
    <property type="match status" value="1"/>
</dbReference>
<dbReference type="SMART" id="SM00046">
    <property type="entry name" value="DAGKc"/>
    <property type="match status" value="1"/>
</dbReference>
<dbReference type="AlphaFoldDB" id="W9CJE4"/>
<feature type="domain" description="DAGKc" evidence="5">
    <location>
        <begin position="102"/>
        <end position="242"/>
    </location>
</feature>
<dbReference type="GO" id="GO:0046512">
    <property type="term" value="P:sphingosine biosynthetic process"/>
    <property type="evidence" value="ECO:0007669"/>
    <property type="project" value="TreeGrafter"/>
</dbReference>
<evidence type="ECO:0000313" key="6">
    <source>
        <dbReference type="EMBL" id="ESZ94650.1"/>
    </source>
</evidence>
<reference evidence="6 7" key="1">
    <citation type="journal article" date="2014" name="Genome Announc.">
        <title>Draft genome sequence of Sclerotinia borealis, a psychrophilic plant pathogenic fungus.</title>
        <authorList>
            <person name="Mardanov A.V."/>
            <person name="Beletsky A.V."/>
            <person name="Kadnikov V.V."/>
            <person name="Ignatov A.N."/>
            <person name="Ravin N.V."/>
        </authorList>
    </citation>
    <scope>NUCLEOTIDE SEQUENCE [LARGE SCALE GENOMIC DNA]</scope>
    <source>
        <strain evidence="7">F-4157</strain>
    </source>
</reference>
<dbReference type="InterPro" id="IPR001206">
    <property type="entry name" value="Diacylglycerol_kinase_cat_dom"/>
</dbReference>
<dbReference type="PROSITE" id="PS50146">
    <property type="entry name" value="DAGK"/>
    <property type="match status" value="1"/>
</dbReference>
<dbReference type="Pfam" id="PF24321">
    <property type="entry name" value="DUF7493"/>
    <property type="match status" value="1"/>
</dbReference>
<dbReference type="InterPro" id="IPR017438">
    <property type="entry name" value="ATP-NAD_kinase_N"/>
</dbReference>
<dbReference type="Gene3D" id="3.40.50.10330">
    <property type="entry name" value="Probable inorganic polyphosphate/atp-NAD kinase, domain 1"/>
    <property type="match status" value="1"/>
</dbReference>
<dbReference type="Proteomes" id="UP000019487">
    <property type="component" value="Unassembled WGS sequence"/>
</dbReference>
<dbReference type="GO" id="GO:0001727">
    <property type="term" value="F:lipid kinase activity"/>
    <property type="evidence" value="ECO:0007669"/>
    <property type="project" value="TreeGrafter"/>
</dbReference>
<keyword evidence="2" id="KW-0547">Nucleotide-binding</keyword>
<dbReference type="GO" id="GO:0016020">
    <property type="term" value="C:membrane"/>
    <property type="evidence" value="ECO:0007669"/>
    <property type="project" value="TreeGrafter"/>
</dbReference>
<dbReference type="SUPFAM" id="SSF111331">
    <property type="entry name" value="NAD kinase/diacylglycerol kinase-like"/>
    <property type="match status" value="1"/>
</dbReference>